<dbReference type="PROSITE" id="PS50943">
    <property type="entry name" value="HTH_CROC1"/>
    <property type="match status" value="1"/>
</dbReference>
<dbReference type="InterPro" id="IPR001387">
    <property type="entry name" value="Cro/C1-type_HTH"/>
</dbReference>
<accession>A0A094S8S0</accession>
<dbReference type="GO" id="GO:0003677">
    <property type="term" value="F:DNA binding"/>
    <property type="evidence" value="ECO:0007669"/>
    <property type="project" value="InterPro"/>
</dbReference>
<feature type="non-terminal residue" evidence="2">
    <location>
        <position position="1"/>
    </location>
</feature>
<dbReference type="EMBL" id="JNSK01000133">
    <property type="protein sequence ID" value="KGA14343.1"/>
    <property type="molecule type" value="Genomic_DNA"/>
</dbReference>
<dbReference type="CDD" id="cd00093">
    <property type="entry name" value="HTH_XRE"/>
    <property type="match status" value="1"/>
</dbReference>
<proteinExistence type="predicted"/>
<dbReference type="SMART" id="SM00530">
    <property type="entry name" value="HTH_XRE"/>
    <property type="match status" value="1"/>
</dbReference>
<sequence>EFTIGGKMGNSILEAARKSQGISQVQLARKAKTFQANISMTESGATDPGISTVERYLSPLGFTLLAIPTTKSAVAEIAIRIGESVKENKFARAFRLIIQLHDDLKSVEPGICVALTVAPAPSTGSVRHDALLAGVVEKVLSERKLPIPKWVSEDSRRLPEPWVVDKYETEAKLIAVRTPKALLKHNVILDVQEFESV</sequence>
<gene>
    <name evidence="2" type="ORF">GM50_20135</name>
</gene>
<name>A0A094S8S0_9ZZZZ</name>
<reference evidence="2" key="1">
    <citation type="submission" date="2014-05" db="EMBL/GenBank/DDBJ databases">
        <title>Key roles for freshwater Actinobacteria revealed by deep metagenomic sequencing.</title>
        <authorList>
            <person name="Ghai R."/>
            <person name="Mizuno C.M."/>
            <person name="Picazo A."/>
            <person name="Camacho A."/>
            <person name="Rodriguez-Valera F."/>
        </authorList>
    </citation>
    <scope>NUCLEOTIDE SEQUENCE</scope>
</reference>
<dbReference type="SUPFAM" id="SSF47413">
    <property type="entry name" value="lambda repressor-like DNA-binding domains"/>
    <property type="match status" value="1"/>
</dbReference>
<dbReference type="Gene3D" id="1.10.260.40">
    <property type="entry name" value="lambda repressor-like DNA-binding domains"/>
    <property type="match status" value="1"/>
</dbReference>
<dbReference type="InterPro" id="IPR010982">
    <property type="entry name" value="Lambda_DNA-bd_dom_sf"/>
</dbReference>
<comment type="caution">
    <text evidence="2">The sequence shown here is derived from an EMBL/GenBank/DDBJ whole genome shotgun (WGS) entry which is preliminary data.</text>
</comment>
<dbReference type="Pfam" id="PF01381">
    <property type="entry name" value="HTH_3"/>
    <property type="match status" value="1"/>
</dbReference>
<evidence type="ECO:0000259" key="1">
    <source>
        <dbReference type="PROSITE" id="PS50943"/>
    </source>
</evidence>
<organism evidence="2">
    <name type="scientific">freshwater metagenome</name>
    <dbReference type="NCBI Taxonomy" id="449393"/>
    <lineage>
        <taxon>unclassified sequences</taxon>
        <taxon>metagenomes</taxon>
        <taxon>ecological metagenomes</taxon>
    </lineage>
</organism>
<feature type="domain" description="HTH cro/C1-type" evidence="1">
    <location>
        <begin position="13"/>
        <end position="67"/>
    </location>
</feature>
<dbReference type="AlphaFoldDB" id="A0A094S8S0"/>
<evidence type="ECO:0000313" key="2">
    <source>
        <dbReference type="EMBL" id="KGA14343.1"/>
    </source>
</evidence>
<protein>
    <recommendedName>
        <fullName evidence="1">HTH cro/C1-type domain-containing protein</fullName>
    </recommendedName>
</protein>